<accession>A0A0A3J2D0</accession>
<dbReference type="AlphaFoldDB" id="A0A0A3J2D0"/>
<comment type="similarity">
    <text evidence="1">Belongs to the 6-phosphogluconate dehydrogenase family.</text>
</comment>
<reference evidence="5 6" key="1">
    <citation type="submission" date="2014-02" db="EMBL/GenBank/DDBJ databases">
        <title>Draft genome sequence of Lysinibacillus massiliensis CCUG 49529.</title>
        <authorList>
            <person name="Zhang F."/>
            <person name="Wang G."/>
            <person name="Zhang L."/>
        </authorList>
    </citation>
    <scope>NUCLEOTIDE SEQUENCE [LARGE SCALE GENOMIC DNA]</scope>
    <source>
        <strain evidence="5 6">CCUG 49529</strain>
    </source>
</reference>
<name>A0A0A3J2D0_9BACL</name>
<evidence type="ECO:0000313" key="5">
    <source>
        <dbReference type="EMBL" id="KGR91111.1"/>
    </source>
</evidence>
<evidence type="ECO:0000256" key="3">
    <source>
        <dbReference type="ARBA" id="ARBA00023064"/>
    </source>
</evidence>
<dbReference type="GO" id="GO:0019521">
    <property type="term" value="P:D-gluconate metabolic process"/>
    <property type="evidence" value="ECO:0007669"/>
    <property type="project" value="UniProtKB-KW"/>
</dbReference>
<sequence length="304" mass="33899">MRIVIYGFGRMGKNLALNALEKGHEVFGFDIDQSIKENLNQDKIFLSDSFRWFTSSESLFYEIEQGDVIFLFVPPGEVTDQVLALLLNNLPTASIVIEGGNSHFEKAKQWSLKFESKGIHFLDMGTSGGLSGARNGLCAMVGGSKKVFDQVQPVLSSLCSLDGLLYTGEAGSGHFLKMVHNGIEYGMMQSIAEGFELLEKSEFHFDYHEVAKTWNNGSVIRSWLMELLVDAFKNEDRLENVSSKMHASGEVKWLIEESIKLQSPMPVTYLSLMMRNRSLEEETFSGKIVSALRNSFGGHNVSKG</sequence>
<dbReference type="NCBIfam" id="NF007161">
    <property type="entry name" value="PRK09599.1"/>
    <property type="match status" value="1"/>
</dbReference>
<dbReference type="InterPro" id="IPR013328">
    <property type="entry name" value="6PGD_dom2"/>
</dbReference>
<evidence type="ECO:0000256" key="1">
    <source>
        <dbReference type="ARBA" id="ARBA00008419"/>
    </source>
</evidence>
<proteinExistence type="inferred from homology"/>
<dbReference type="GO" id="GO:0006098">
    <property type="term" value="P:pentose-phosphate shunt"/>
    <property type="evidence" value="ECO:0007669"/>
    <property type="project" value="InterPro"/>
</dbReference>
<dbReference type="Gene3D" id="3.40.50.720">
    <property type="entry name" value="NAD(P)-binding Rossmann-like Domain"/>
    <property type="match status" value="1"/>
</dbReference>
<dbReference type="EMBL" id="JPVQ01000010">
    <property type="protein sequence ID" value="KGR91111.1"/>
    <property type="molecule type" value="Genomic_DNA"/>
</dbReference>
<organism evidence="5 6">
    <name type="scientific">Ureibacillus massiliensis 4400831 = CIP 108448 = CCUG 49529</name>
    <dbReference type="NCBI Taxonomy" id="1211035"/>
    <lineage>
        <taxon>Bacteria</taxon>
        <taxon>Bacillati</taxon>
        <taxon>Bacillota</taxon>
        <taxon>Bacilli</taxon>
        <taxon>Bacillales</taxon>
        <taxon>Caryophanaceae</taxon>
        <taxon>Ureibacillus</taxon>
    </lineage>
</organism>
<evidence type="ECO:0000313" key="6">
    <source>
        <dbReference type="Proteomes" id="UP000030595"/>
    </source>
</evidence>
<dbReference type="Proteomes" id="UP000030595">
    <property type="component" value="Unassembled WGS sequence"/>
</dbReference>
<evidence type="ECO:0000259" key="4">
    <source>
        <dbReference type="SMART" id="SM01350"/>
    </source>
</evidence>
<dbReference type="SMART" id="SM01350">
    <property type="entry name" value="6PGD"/>
    <property type="match status" value="1"/>
</dbReference>
<gene>
    <name evidence="5" type="ORF">CD30_07530</name>
</gene>
<dbReference type="NCBIfam" id="TIGR00872">
    <property type="entry name" value="gnd_rel"/>
    <property type="match status" value="1"/>
</dbReference>
<dbReference type="GO" id="GO:0004616">
    <property type="term" value="F:phosphogluconate dehydrogenase (decarboxylating) activity"/>
    <property type="evidence" value="ECO:0007669"/>
    <property type="project" value="InterPro"/>
</dbReference>
<dbReference type="PANTHER" id="PTHR11811">
    <property type="entry name" value="6-PHOSPHOGLUCONATE DEHYDROGENASE"/>
    <property type="match status" value="1"/>
</dbReference>
<feature type="domain" description="6-phosphogluconate dehydrogenase C-terminal" evidence="4">
    <location>
        <begin position="173"/>
        <end position="304"/>
    </location>
</feature>
<dbReference type="InterPro" id="IPR036291">
    <property type="entry name" value="NAD(P)-bd_dom_sf"/>
</dbReference>
<keyword evidence="6" id="KW-1185">Reference proteome</keyword>
<dbReference type="SUPFAM" id="SSF48179">
    <property type="entry name" value="6-phosphogluconate dehydrogenase C-terminal domain-like"/>
    <property type="match status" value="1"/>
</dbReference>
<dbReference type="SUPFAM" id="SSF51735">
    <property type="entry name" value="NAD(P)-binding Rossmann-fold domains"/>
    <property type="match status" value="1"/>
</dbReference>
<dbReference type="InterPro" id="IPR006114">
    <property type="entry name" value="6PGDH_C"/>
</dbReference>
<comment type="caution">
    <text evidence="5">The sequence shown here is derived from an EMBL/GenBank/DDBJ whole genome shotgun (WGS) entry which is preliminary data.</text>
</comment>
<protein>
    <submittedName>
        <fullName evidence="5">6-phosphogluconate dehydrogenase</fullName>
    </submittedName>
</protein>
<dbReference type="InterPro" id="IPR006183">
    <property type="entry name" value="Pgluconate_DH"/>
</dbReference>
<dbReference type="InterPro" id="IPR004849">
    <property type="entry name" value="6DGDH_YqeC"/>
</dbReference>
<evidence type="ECO:0000256" key="2">
    <source>
        <dbReference type="ARBA" id="ARBA00023002"/>
    </source>
</evidence>
<keyword evidence="2" id="KW-0560">Oxidoreductase</keyword>
<dbReference type="PRINTS" id="PR00076">
    <property type="entry name" value="6PGDHDRGNASE"/>
</dbReference>
<dbReference type="InterPro" id="IPR006115">
    <property type="entry name" value="6PGDH_NADP-bd"/>
</dbReference>
<dbReference type="Pfam" id="PF00393">
    <property type="entry name" value="6PGD"/>
    <property type="match status" value="1"/>
</dbReference>
<dbReference type="InterPro" id="IPR008927">
    <property type="entry name" value="6-PGluconate_DH-like_C_sf"/>
</dbReference>
<keyword evidence="3" id="KW-0311">Gluconate utilization</keyword>
<dbReference type="Pfam" id="PF03446">
    <property type="entry name" value="NAD_binding_2"/>
    <property type="match status" value="1"/>
</dbReference>
<dbReference type="OrthoDB" id="9804542at2"/>
<dbReference type="eggNOG" id="COG1023">
    <property type="taxonomic scope" value="Bacteria"/>
</dbReference>
<dbReference type="GO" id="GO:0050661">
    <property type="term" value="F:NADP binding"/>
    <property type="evidence" value="ECO:0007669"/>
    <property type="project" value="InterPro"/>
</dbReference>
<dbReference type="Gene3D" id="1.10.1040.10">
    <property type="entry name" value="N-(1-d-carboxylethyl)-l-norvaline Dehydrogenase, domain 2"/>
    <property type="match status" value="1"/>
</dbReference>